<evidence type="ECO:0000256" key="1">
    <source>
        <dbReference type="ARBA" id="ARBA00004123"/>
    </source>
</evidence>
<dbReference type="Proteomes" id="UP000799779">
    <property type="component" value="Unassembled WGS sequence"/>
</dbReference>
<keyword evidence="4" id="KW-0040">ANK repeat</keyword>
<name>A0A6A5W740_9PLEO</name>
<comment type="subcellular location">
    <subcellularLocation>
        <location evidence="1">Nucleus</location>
    </subcellularLocation>
</comment>
<keyword evidence="8" id="KW-1185">Reference proteome</keyword>
<evidence type="ECO:0000313" key="8">
    <source>
        <dbReference type="Proteomes" id="UP000799779"/>
    </source>
</evidence>
<feature type="region of interest" description="Disordered" evidence="6">
    <location>
        <begin position="1"/>
        <end position="103"/>
    </location>
</feature>
<reference evidence="7" key="1">
    <citation type="journal article" date="2020" name="Stud. Mycol.">
        <title>101 Dothideomycetes genomes: a test case for predicting lifestyles and emergence of pathogens.</title>
        <authorList>
            <person name="Haridas S."/>
            <person name="Albert R."/>
            <person name="Binder M."/>
            <person name="Bloem J."/>
            <person name="Labutti K."/>
            <person name="Salamov A."/>
            <person name="Andreopoulos B."/>
            <person name="Baker S."/>
            <person name="Barry K."/>
            <person name="Bills G."/>
            <person name="Bluhm B."/>
            <person name="Cannon C."/>
            <person name="Castanera R."/>
            <person name="Culley D."/>
            <person name="Daum C."/>
            <person name="Ezra D."/>
            <person name="Gonzalez J."/>
            <person name="Henrissat B."/>
            <person name="Kuo A."/>
            <person name="Liang C."/>
            <person name="Lipzen A."/>
            <person name="Lutzoni F."/>
            <person name="Magnuson J."/>
            <person name="Mondo S."/>
            <person name="Nolan M."/>
            <person name="Ohm R."/>
            <person name="Pangilinan J."/>
            <person name="Park H.-J."/>
            <person name="Ramirez L."/>
            <person name="Alfaro M."/>
            <person name="Sun H."/>
            <person name="Tritt A."/>
            <person name="Yoshinaga Y."/>
            <person name="Zwiers L.-H."/>
            <person name="Turgeon B."/>
            <person name="Goodwin S."/>
            <person name="Spatafora J."/>
            <person name="Crous P."/>
            <person name="Grigoriev I."/>
        </authorList>
    </citation>
    <scope>NUCLEOTIDE SEQUENCE</scope>
    <source>
        <strain evidence="7">CBS 123094</strain>
    </source>
</reference>
<feature type="region of interest" description="Disordered" evidence="6">
    <location>
        <begin position="180"/>
        <end position="243"/>
    </location>
</feature>
<feature type="compositionally biased region" description="Basic and acidic residues" evidence="6">
    <location>
        <begin position="25"/>
        <end position="53"/>
    </location>
</feature>
<feature type="compositionally biased region" description="Basic and acidic residues" evidence="6">
    <location>
        <begin position="61"/>
        <end position="77"/>
    </location>
</feature>
<evidence type="ECO:0000256" key="5">
    <source>
        <dbReference type="ARBA" id="ARBA00023242"/>
    </source>
</evidence>
<keyword evidence="2" id="KW-0597">Phosphoprotein</keyword>
<feature type="region of interest" description="Disordered" evidence="6">
    <location>
        <begin position="148"/>
        <end position="167"/>
    </location>
</feature>
<dbReference type="OrthoDB" id="412109at2759"/>
<evidence type="ECO:0000256" key="4">
    <source>
        <dbReference type="ARBA" id="ARBA00023043"/>
    </source>
</evidence>
<keyword evidence="3" id="KW-0677">Repeat</keyword>
<gene>
    <name evidence="7" type="ORF">P154DRAFT_299651</name>
</gene>
<sequence>MEDPISEHSPEADDFNGAKRSRFRFKSEAKRPRESEEPDDSDRGEIERGEKRQRSSRHNHDRRDRRESRRSRKDSERHRRKKAKKDTFVYGNGEYSKEENRHRESLYDGFWEDAERSADWNPDDAFRESLFDALADDEGAEYWEGVYGEPISSFPTTKRGREGELERMTDEEYVAHVRAEMFKRTPAGREEERKAHEAKRKEDREKNRKFAEEHARMESEHEAHRRRMEEALKRGEQRRQAKEAEGSWERYLRKWEALKDAQKMLEDPDVEVERLIPWPVRTGIARHVSPKDVEEFFETSPAWTEGPSAMLKIERVRWHPDKMQQRFGQHIDADTMTKVTAVFQVIDRLWTDRRR</sequence>
<accession>A0A6A5W740</accession>
<dbReference type="InterPro" id="IPR038753">
    <property type="entry name" value="NFKBIL1"/>
</dbReference>
<feature type="compositionally biased region" description="Basic and acidic residues" evidence="6">
    <location>
        <begin position="1"/>
        <end position="11"/>
    </location>
</feature>
<evidence type="ECO:0000256" key="2">
    <source>
        <dbReference type="ARBA" id="ARBA00022553"/>
    </source>
</evidence>
<proteinExistence type="predicted"/>
<dbReference type="GO" id="GO:0005634">
    <property type="term" value="C:nucleus"/>
    <property type="evidence" value="ECO:0007669"/>
    <property type="project" value="UniProtKB-SubCell"/>
</dbReference>
<dbReference type="PANTHER" id="PTHR15263">
    <property type="entry name" value="I-KAPPA-B-LIKE PROTEIN IKBL"/>
    <property type="match status" value="1"/>
</dbReference>
<dbReference type="GO" id="GO:0043124">
    <property type="term" value="P:negative regulation of canonical NF-kappaB signal transduction"/>
    <property type="evidence" value="ECO:0007669"/>
    <property type="project" value="InterPro"/>
</dbReference>
<protein>
    <submittedName>
        <fullName evidence="7">Uncharacterized protein</fullName>
    </submittedName>
</protein>
<evidence type="ECO:0000256" key="6">
    <source>
        <dbReference type="SAM" id="MobiDB-lite"/>
    </source>
</evidence>
<evidence type="ECO:0000313" key="7">
    <source>
        <dbReference type="EMBL" id="KAF1997157.1"/>
    </source>
</evidence>
<keyword evidence="5" id="KW-0539">Nucleus</keyword>
<evidence type="ECO:0000256" key="3">
    <source>
        <dbReference type="ARBA" id="ARBA00022737"/>
    </source>
</evidence>
<dbReference type="EMBL" id="ML977617">
    <property type="protein sequence ID" value="KAF1997157.1"/>
    <property type="molecule type" value="Genomic_DNA"/>
</dbReference>
<organism evidence="7 8">
    <name type="scientific">Amniculicola lignicola CBS 123094</name>
    <dbReference type="NCBI Taxonomy" id="1392246"/>
    <lineage>
        <taxon>Eukaryota</taxon>
        <taxon>Fungi</taxon>
        <taxon>Dikarya</taxon>
        <taxon>Ascomycota</taxon>
        <taxon>Pezizomycotina</taxon>
        <taxon>Dothideomycetes</taxon>
        <taxon>Pleosporomycetidae</taxon>
        <taxon>Pleosporales</taxon>
        <taxon>Amniculicolaceae</taxon>
        <taxon>Amniculicola</taxon>
    </lineage>
</organism>
<dbReference type="AlphaFoldDB" id="A0A6A5W740"/>
<dbReference type="PANTHER" id="PTHR15263:SF1">
    <property type="entry name" value="NF-KAPPA-B INHIBITOR-LIKE PROTEIN 1"/>
    <property type="match status" value="1"/>
</dbReference>